<sequence length="288" mass="32456">MTNCWSIGIFFVFFLGSFCFWNCLRRDDVKNSADWYGCIDQEGEPTDFFTLYKLPKNHKSPVASLREGTAYIYLTPDSATRLQSGGISSVLSYSDSSTNWVLSNFSIGDEKSMPGKTLRRLYRDYSFRSNSAYFFYNDEFPNGSVSLSHGHTKGILVMSELGGFWIIHSVPKYPPQPSEQYSYPATGQRYGQTMLCISIPPLSQSQAENIGEQLIQNDAHVYAWNIPSQLASKYPIFQEIVKGVKLSSPPFLSHLYSNLVAPVLKTNLYVESWRNGPEPLPSSCNASF</sequence>
<keyword evidence="2" id="KW-0378">Hydrolase</keyword>
<dbReference type="Pfam" id="PF03265">
    <property type="entry name" value="DNase_II"/>
    <property type="match status" value="2"/>
</dbReference>
<dbReference type="PANTHER" id="PTHR10858">
    <property type="entry name" value="DEOXYRIBONUCLEASE II"/>
    <property type="match status" value="1"/>
</dbReference>
<dbReference type="Proteomes" id="UP000326759">
    <property type="component" value="Unassembled WGS sequence"/>
</dbReference>
<dbReference type="OrthoDB" id="10261598at2759"/>
<name>A0A5N5TKU0_9CRUS</name>
<gene>
    <name evidence="3" type="primary">DNA2</name>
    <name evidence="3" type="ORF">Anas_07528</name>
</gene>
<dbReference type="CDD" id="cd09120">
    <property type="entry name" value="PLDc_DNaseII_1"/>
    <property type="match status" value="1"/>
</dbReference>
<reference evidence="3 4" key="1">
    <citation type="journal article" date="2019" name="PLoS Biol.">
        <title>Sex chromosomes control vertical transmission of feminizing Wolbachia symbionts in an isopod.</title>
        <authorList>
            <person name="Becking T."/>
            <person name="Chebbi M.A."/>
            <person name="Giraud I."/>
            <person name="Moumen B."/>
            <person name="Laverre T."/>
            <person name="Caubet Y."/>
            <person name="Peccoud J."/>
            <person name="Gilbert C."/>
            <person name="Cordaux R."/>
        </authorList>
    </citation>
    <scope>NUCLEOTIDE SEQUENCE [LARGE SCALE GENOMIC DNA]</scope>
    <source>
        <strain evidence="3">ANa2</strain>
        <tissue evidence="3">Whole body excluding digestive tract and cuticle</tissue>
    </source>
</reference>
<dbReference type="EMBL" id="SEYY01000677">
    <property type="protein sequence ID" value="KAB7506756.1"/>
    <property type="molecule type" value="Genomic_DNA"/>
</dbReference>
<dbReference type="PANTHER" id="PTHR10858:SF30">
    <property type="entry name" value="CELL-DEATH-RELATED NUCLEASE 7"/>
    <property type="match status" value="1"/>
</dbReference>
<comment type="similarity">
    <text evidence="1">Belongs to the DNase II family.</text>
</comment>
<dbReference type="GO" id="GO:0006309">
    <property type="term" value="P:apoptotic DNA fragmentation"/>
    <property type="evidence" value="ECO:0007669"/>
    <property type="project" value="TreeGrafter"/>
</dbReference>
<evidence type="ECO:0000313" key="3">
    <source>
        <dbReference type="EMBL" id="KAB7506756.1"/>
    </source>
</evidence>
<evidence type="ECO:0000313" key="4">
    <source>
        <dbReference type="Proteomes" id="UP000326759"/>
    </source>
</evidence>
<comment type="caution">
    <text evidence="3">The sequence shown here is derived from an EMBL/GenBank/DDBJ whole genome shotgun (WGS) entry which is preliminary data.</text>
</comment>
<dbReference type="GO" id="GO:0004531">
    <property type="term" value="F:deoxyribonuclease II activity"/>
    <property type="evidence" value="ECO:0007669"/>
    <property type="project" value="InterPro"/>
</dbReference>
<accession>A0A5N5TKU0</accession>
<keyword evidence="4" id="KW-1185">Reference proteome</keyword>
<protein>
    <submittedName>
        <fullName evidence="3">Plancitoxin-1</fullName>
    </submittedName>
</protein>
<organism evidence="3 4">
    <name type="scientific">Armadillidium nasatum</name>
    <dbReference type="NCBI Taxonomy" id="96803"/>
    <lineage>
        <taxon>Eukaryota</taxon>
        <taxon>Metazoa</taxon>
        <taxon>Ecdysozoa</taxon>
        <taxon>Arthropoda</taxon>
        <taxon>Crustacea</taxon>
        <taxon>Multicrustacea</taxon>
        <taxon>Malacostraca</taxon>
        <taxon>Eumalacostraca</taxon>
        <taxon>Peracarida</taxon>
        <taxon>Isopoda</taxon>
        <taxon>Oniscidea</taxon>
        <taxon>Crinocheta</taxon>
        <taxon>Armadillidiidae</taxon>
        <taxon>Armadillidium</taxon>
    </lineage>
</organism>
<evidence type="ECO:0000256" key="2">
    <source>
        <dbReference type="ARBA" id="ARBA00022801"/>
    </source>
</evidence>
<proteinExistence type="inferred from homology"/>
<feature type="non-terminal residue" evidence="3">
    <location>
        <position position="288"/>
    </location>
</feature>
<evidence type="ECO:0000256" key="1">
    <source>
        <dbReference type="ARBA" id="ARBA00007527"/>
    </source>
</evidence>
<dbReference type="InterPro" id="IPR004947">
    <property type="entry name" value="DNase_II"/>
</dbReference>
<dbReference type="AlphaFoldDB" id="A0A5N5TKU0"/>